<dbReference type="Pfam" id="PF02585">
    <property type="entry name" value="PIG-L"/>
    <property type="match status" value="1"/>
</dbReference>
<dbReference type="EMBL" id="BARU01014581">
    <property type="protein sequence ID" value="GAH34396.1"/>
    <property type="molecule type" value="Genomic_DNA"/>
</dbReference>
<dbReference type="AlphaFoldDB" id="X1EM18"/>
<proteinExistence type="predicted"/>
<protein>
    <recommendedName>
        <fullName evidence="2">PIG-L family deacetylase</fullName>
    </recommendedName>
</protein>
<dbReference type="SUPFAM" id="SSF102588">
    <property type="entry name" value="LmbE-like"/>
    <property type="match status" value="1"/>
</dbReference>
<dbReference type="InterPro" id="IPR003737">
    <property type="entry name" value="GlcNAc_PI_deacetylase-related"/>
</dbReference>
<dbReference type="Gene3D" id="3.40.50.10320">
    <property type="entry name" value="LmbE-like"/>
    <property type="match status" value="1"/>
</dbReference>
<reference evidence="1" key="1">
    <citation type="journal article" date="2014" name="Front. Microbiol.">
        <title>High frequency of phylogenetically diverse reductive dehalogenase-homologous genes in deep subseafloor sedimentary metagenomes.</title>
        <authorList>
            <person name="Kawai M."/>
            <person name="Futagami T."/>
            <person name="Toyoda A."/>
            <person name="Takaki Y."/>
            <person name="Nishi S."/>
            <person name="Hori S."/>
            <person name="Arai W."/>
            <person name="Tsubouchi T."/>
            <person name="Morono Y."/>
            <person name="Uchiyama I."/>
            <person name="Ito T."/>
            <person name="Fujiyama A."/>
            <person name="Inagaki F."/>
            <person name="Takami H."/>
        </authorList>
    </citation>
    <scope>NUCLEOTIDE SEQUENCE</scope>
    <source>
        <strain evidence="1">Expedition CK06-06</strain>
    </source>
</reference>
<feature type="non-terminal residue" evidence="1">
    <location>
        <position position="40"/>
    </location>
</feature>
<accession>X1EM18</accession>
<gene>
    <name evidence="1" type="ORF">S03H2_25642</name>
</gene>
<name>X1EM18_9ZZZZ</name>
<sequence>MKIVVFAPHPDDEIFGCGGSILKWMDEGYDVHIVYVTDNC</sequence>
<evidence type="ECO:0000313" key="1">
    <source>
        <dbReference type="EMBL" id="GAH34396.1"/>
    </source>
</evidence>
<evidence type="ECO:0008006" key="2">
    <source>
        <dbReference type="Google" id="ProtNLM"/>
    </source>
</evidence>
<dbReference type="InterPro" id="IPR024078">
    <property type="entry name" value="LmbE-like_dom_sf"/>
</dbReference>
<organism evidence="1">
    <name type="scientific">marine sediment metagenome</name>
    <dbReference type="NCBI Taxonomy" id="412755"/>
    <lineage>
        <taxon>unclassified sequences</taxon>
        <taxon>metagenomes</taxon>
        <taxon>ecological metagenomes</taxon>
    </lineage>
</organism>
<comment type="caution">
    <text evidence="1">The sequence shown here is derived from an EMBL/GenBank/DDBJ whole genome shotgun (WGS) entry which is preliminary data.</text>
</comment>